<sequence length="995" mass="108458">MRETLAKWVSDADALHHVERFGFSQLPLQLDYLRSRGDDYYISLVGELFERLHEPYRDSVDWSRLGNAITQAGGVGVDQALAYRGILSPEAAVFAAAAFYFGGYSASAYLTLKAADPNALGEIQRACHELLSRPTTIQSARVRALVGAVRGGDLEAIRSQIEHAAEMEASALQTNPDEWVGWRLFQRMLSRFAQTNIRAVLPDGEAEFWDPLVRSLLNRDPPTWDFFPSQIDAIRSGLLGGMASFSIQMPTGAGKTALSETLLFYHLNRHPQDVAILLVPFRSLAAELRGSLVKRLGRMGLPARCAYGGTVPTGGEVRDLDNTRALVATPEALSGLLSAEPGFFSRISLVICDEGHLLDGKARGVGLELLLARMRARESGPPKFVFVSAIVPNIEEINAWLGGTDATVVRSDYRPAHADFAALRVAGKNAKATVALQLHPHHHASTFSIERFLSRDDFRYRNASTDRLNTYSFNSVKAQAIAAARKALSMGAVAVFAANKRGNQGAVGLADELLSQLANPLPMPAPFHFVDDAAKLQAAVEYFTLEYGASWVGTRTLAAGAVLHHGDIPQESREVVEALVRKEDVRLAICTSTLAEGVNLPIRTLVLYSVQRRGPDGAAENLLARDIKNLVGRAGRAGASTKGLVICANPAQWPLVAPVAQQQPGERVSGALIELMGRLQAALNQRSITLTNDILEGATALHTLIDGIDATLIDLAAEELGEDELIRIAGELSSQTFAASQAQPETTALMKHVFELRARRVSAIKGAGRLGWIRETGTRVRMLESVEVKLLPMRESWDDIAVATDPELTETLLTWVWDLPEVTEVVKEAYRDASPSRSDFVRVLDAWIDGQPLVELARRAGIDIDTMLGVYARVISHVLQVVVEQAVGLLKKLLEENERELSQAVVDFPEHLRFGVPTLAARVLAAGGVRHRRAAVALGRSSELAAIGEDGRASVFPTARRLLDDEERWLPVMGRLVLENTREDLRESSDPDDGV</sequence>
<evidence type="ECO:0000256" key="3">
    <source>
        <dbReference type="ARBA" id="ARBA00022806"/>
    </source>
</evidence>
<evidence type="ECO:0000256" key="1">
    <source>
        <dbReference type="ARBA" id="ARBA00022741"/>
    </source>
</evidence>
<dbReference type="Gene3D" id="3.40.50.300">
    <property type="entry name" value="P-loop containing nucleotide triphosphate hydrolases"/>
    <property type="match status" value="2"/>
</dbReference>
<keyword evidence="8" id="KW-1185">Reference proteome</keyword>
<keyword evidence="3 7" id="KW-0347">Helicase</keyword>
<dbReference type="InterPro" id="IPR027417">
    <property type="entry name" value="P-loop_NTPase"/>
</dbReference>
<accession>A0ABS9PA15</accession>
<keyword evidence="2" id="KW-0378">Hydrolase</keyword>
<dbReference type="PANTHER" id="PTHR47961:SF6">
    <property type="entry name" value="DNA-DIRECTED DNA POLYMERASE"/>
    <property type="match status" value="1"/>
</dbReference>
<evidence type="ECO:0000259" key="6">
    <source>
        <dbReference type="PROSITE" id="PS51194"/>
    </source>
</evidence>
<evidence type="ECO:0000256" key="4">
    <source>
        <dbReference type="ARBA" id="ARBA00022840"/>
    </source>
</evidence>
<dbReference type="EMBL" id="JABFUC010000009">
    <property type="protein sequence ID" value="MCG6658584.1"/>
    <property type="molecule type" value="Genomic_DNA"/>
</dbReference>
<gene>
    <name evidence="7" type="ORF">HOP52_12560</name>
</gene>
<dbReference type="Pfam" id="PF00271">
    <property type="entry name" value="Helicase_C"/>
    <property type="match status" value="1"/>
</dbReference>
<dbReference type="InterPro" id="IPR011545">
    <property type="entry name" value="DEAD/DEAH_box_helicase_dom"/>
</dbReference>
<proteinExistence type="predicted"/>
<evidence type="ECO:0000259" key="5">
    <source>
        <dbReference type="PROSITE" id="PS51192"/>
    </source>
</evidence>
<dbReference type="Proteomes" id="UP000814385">
    <property type="component" value="Unassembled WGS sequence"/>
</dbReference>
<dbReference type="PROSITE" id="PS51194">
    <property type="entry name" value="HELICASE_CTER"/>
    <property type="match status" value="1"/>
</dbReference>
<evidence type="ECO:0000313" key="7">
    <source>
        <dbReference type="EMBL" id="MCG6658584.1"/>
    </source>
</evidence>
<dbReference type="SUPFAM" id="SSF52540">
    <property type="entry name" value="P-loop containing nucleoside triphosphate hydrolases"/>
    <property type="match status" value="2"/>
</dbReference>
<evidence type="ECO:0000313" key="8">
    <source>
        <dbReference type="Proteomes" id="UP000814385"/>
    </source>
</evidence>
<dbReference type="PROSITE" id="PS51192">
    <property type="entry name" value="HELICASE_ATP_BIND_1"/>
    <property type="match status" value="1"/>
</dbReference>
<organism evidence="7 8">
    <name type="scientific">Billgrantia campisalis</name>
    <dbReference type="NCBI Taxonomy" id="74661"/>
    <lineage>
        <taxon>Bacteria</taxon>
        <taxon>Pseudomonadati</taxon>
        <taxon>Pseudomonadota</taxon>
        <taxon>Gammaproteobacteria</taxon>
        <taxon>Oceanospirillales</taxon>
        <taxon>Halomonadaceae</taxon>
        <taxon>Billgrantia</taxon>
    </lineage>
</organism>
<dbReference type="InterPro" id="IPR050474">
    <property type="entry name" value="Hel308_SKI2-like"/>
</dbReference>
<dbReference type="PANTHER" id="PTHR47961">
    <property type="entry name" value="DNA POLYMERASE THETA, PUTATIVE (AFU_ORTHOLOGUE AFUA_1G05260)-RELATED"/>
    <property type="match status" value="1"/>
</dbReference>
<dbReference type="RefSeq" id="WP_238977730.1">
    <property type="nucleotide sequence ID" value="NZ_JABFUC010000009.1"/>
</dbReference>
<feature type="domain" description="Helicase C-terminal" evidence="6">
    <location>
        <begin position="513"/>
        <end position="695"/>
    </location>
</feature>
<dbReference type="SMART" id="SM00490">
    <property type="entry name" value="HELICc"/>
    <property type="match status" value="1"/>
</dbReference>
<keyword evidence="1" id="KW-0547">Nucleotide-binding</keyword>
<keyword evidence="4" id="KW-0067">ATP-binding</keyword>
<dbReference type="InterPro" id="IPR014001">
    <property type="entry name" value="Helicase_ATP-bd"/>
</dbReference>
<name>A0ABS9PA15_9GAMM</name>
<dbReference type="SMART" id="SM00487">
    <property type="entry name" value="DEXDc"/>
    <property type="match status" value="1"/>
</dbReference>
<feature type="domain" description="Helicase ATP-binding" evidence="5">
    <location>
        <begin position="236"/>
        <end position="409"/>
    </location>
</feature>
<dbReference type="GO" id="GO:0004386">
    <property type="term" value="F:helicase activity"/>
    <property type="evidence" value="ECO:0007669"/>
    <property type="project" value="UniProtKB-KW"/>
</dbReference>
<evidence type="ECO:0000256" key="2">
    <source>
        <dbReference type="ARBA" id="ARBA00022801"/>
    </source>
</evidence>
<dbReference type="InterPro" id="IPR001650">
    <property type="entry name" value="Helicase_C-like"/>
</dbReference>
<comment type="caution">
    <text evidence="7">The sequence shown here is derived from an EMBL/GenBank/DDBJ whole genome shotgun (WGS) entry which is preliminary data.</text>
</comment>
<reference evidence="7 8" key="1">
    <citation type="submission" date="2020-05" db="EMBL/GenBank/DDBJ databases">
        <title>Comparative genomic analysis of denitrifying bacteria from Halomonas genus.</title>
        <authorList>
            <person name="Wang L."/>
            <person name="Shao Z."/>
        </authorList>
    </citation>
    <scope>NUCLEOTIDE SEQUENCE [LARGE SCALE GENOMIC DNA]</scope>
    <source>
        <strain evidence="7 8">A4</strain>
    </source>
</reference>
<dbReference type="Pfam" id="PF00270">
    <property type="entry name" value="DEAD"/>
    <property type="match status" value="1"/>
</dbReference>
<protein>
    <submittedName>
        <fullName evidence="7">DEAD/DEAH box helicase</fullName>
    </submittedName>
</protein>